<evidence type="ECO:0000313" key="2">
    <source>
        <dbReference type="Proteomes" id="UP000198393"/>
    </source>
</evidence>
<dbReference type="AlphaFoldDB" id="A0A239LEW6"/>
<protein>
    <submittedName>
        <fullName evidence="1">Uncharacterized protein</fullName>
    </submittedName>
</protein>
<evidence type="ECO:0000313" key="1">
    <source>
        <dbReference type="EMBL" id="SNT29177.1"/>
    </source>
</evidence>
<proteinExistence type="predicted"/>
<accession>A0A239LEW6</accession>
<keyword evidence="2" id="KW-1185">Reference proteome</keyword>
<organism evidence="1 2">
    <name type="scientific">Ekhidna lutea</name>
    <dbReference type="NCBI Taxonomy" id="447679"/>
    <lineage>
        <taxon>Bacteria</taxon>
        <taxon>Pseudomonadati</taxon>
        <taxon>Bacteroidota</taxon>
        <taxon>Cytophagia</taxon>
        <taxon>Cytophagales</taxon>
        <taxon>Reichenbachiellaceae</taxon>
        <taxon>Ekhidna</taxon>
    </lineage>
</organism>
<dbReference type="RefSeq" id="WP_179213442.1">
    <property type="nucleotide sequence ID" value="NZ_FZPD01000005.1"/>
</dbReference>
<reference evidence="1 2" key="1">
    <citation type="submission" date="2017-06" db="EMBL/GenBank/DDBJ databases">
        <authorList>
            <person name="Kim H.J."/>
            <person name="Triplett B.A."/>
        </authorList>
    </citation>
    <scope>NUCLEOTIDE SEQUENCE [LARGE SCALE GENOMIC DNA]</scope>
    <source>
        <strain evidence="1 2">DSM 19307</strain>
    </source>
</reference>
<gene>
    <name evidence="1" type="ORF">SAMN05421640_3229</name>
</gene>
<dbReference type="Proteomes" id="UP000198393">
    <property type="component" value="Unassembled WGS sequence"/>
</dbReference>
<sequence length="48" mass="5628">MKWKILIKLLYLVTLFAVAAYKWDKESQLIDSDPKIDTSTIQQAYHEA</sequence>
<dbReference type="EMBL" id="FZPD01000005">
    <property type="protein sequence ID" value="SNT29177.1"/>
    <property type="molecule type" value="Genomic_DNA"/>
</dbReference>
<name>A0A239LEW6_EKHLU</name>